<feature type="region of interest" description="Disordered" evidence="1">
    <location>
        <begin position="373"/>
        <end position="397"/>
    </location>
</feature>
<comment type="caution">
    <text evidence="2">The sequence shown here is derived from an EMBL/GenBank/DDBJ whole genome shotgun (WGS) entry which is preliminary data.</text>
</comment>
<protein>
    <recommendedName>
        <fullName evidence="4">DUF4283 domain-containing protein</fullName>
    </recommendedName>
</protein>
<dbReference type="PANTHER" id="PTHR31286:SF167">
    <property type="entry name" value="OS09G0268800 PROTEIN"/>
    <property type="match status" value="1"/>
</dbReference>
<proteinExistence type="predicted"/>
<feature type="compositionally biased region" description="Basic and acidic residues" evidence="1">
    <location>
        <begin position="1"/>
        <end position="13"/>
    </location>
</feature>
<dbReference type="PANTHER" id="PTHR31286">
    <property type="entry name" value="GLYCINE-RICH CELL WALL STRUCTURAL PROTEIN 1.8-LIKE"/>
    <property type="match status" value="1"/>
</dbReference>
<keyword evidence="3" id="KW-1185">Reference proteome</keyword>
<dbReference type="EMBL" id="JAUUTY010000006">
    <property type="protein sequence ID" value="KAK1618875.1"/>
    <property type="molecule type" value="Genomic_DNA"/>
</dbReference>
<name>A0AAD8VVN6_LOLMU</name>
<evidence type="ECO:0000256" key="1">
    <source>
        <dbReference type="SAM" id="MobiDB-lite"/>
    </source>
</evidence>
<evidence type="ECO:0000313" key="2">
    <source>
        <dbReference type="EMBL" id="KAK1618875.1"/>
    </source>
</evidence>
<dbReference type="Proteomes" id="UP001231189">
    <property type="component" value="Unassembled WGS sequence"/>
</dbReference>
<feature type="region of interest" description="Disordered" evidence="1">
    <location>
        <begin position="295"/>
        <end position="345"/>
    </location>
</feature>
<sequence length="397" mass="44302">MADTSVGKEDVVTKEATASSVHGDATHADEEERGESLAPEPKEEIESMLKRLEITEEEDDAIDLSGLIENRSAMKWAVIMKVCLKTPFSQTAFYQKMQVAWAAAQEVSFRDLDEFTYIAQFKCLGDWKTAMHGGPWMFRRNAVVIEEYDGLVNTETIALDSIRVWIHIMGLPELVRNTAAAKAMAGKLGEVLEVDLGLKGAPYVKFVRVYMRIKLKKPLMRFVTGRVDAGKEPQKFRVLYEKMPRFCAHCGVIGHIAEEYGDGAHDPQKFQYGDFMMVPQEEFWHQPKKEFVTRPMSSNFRGRGGRGRGGRSGPAHSNEGMDVDGTNMDTRGGTGDSSWLRKRDMNVRDNIPKNNTLAIMSGSHVANVIGTLEGKATGETTPQKVQPPKRHKGGNTM</sequence>
<feature type="region of interest" description="Disordered" evidence="1">
    <location>
        <begin position="1"/>
        <end position="43"/>
    </location>
</feature>
<reference evidence="2" key="1">
    <citation type="submission" date="2023-07" db="EMBL/GenBank/DDBJ databases">
        <title>A chromosome-level genome assembly of Lolium multiflorum.</title>
        <authorList>
            <person name="Chen Y."/>
            <person name="Copetti D."/>
            <person name="Kolliker R."/>
            <person name="Studer B."/>
        </authorList>
    </citation>
    <scope>NUCLEOTIDE SEQUENCE</scope>
    <source>
        <strain evidence="2">02402/16</strain>
        <tissue evidence="2">Leaf</tissue>
    </source>
</reference>
<organism evidence="2 3">
    <name type="scientific">Lolium multiflorum</name>
    <name type="common">Italian ryegrass</name>
    <name type="synonym">Lolium perenne subsp. multiflorum</name>
    <dbReference type="NCBI Taxonomy" id="4521"/>
    <lineage>
        <taxon>Eukaryota</taxon>
        <taxon>Viridiplantae</taxon>
        <taxon>Streptophyta</taxon>
        <taxon>Embryophyta</taxon>
        <taxon>Tracheophyta</taxon>
        <taxon>Spermatophyta</taxon>
        <taxon>Magnoliopsida</taxon>
        <taxon>Liliopsida</taxon>
        <taxon>Poales</taxon>
        <taxon>Poaceae</taxon>
        <taxon>BOP clade</taxon>
        <taxon>Pooideae</taxon>
        <taxon>Poodae</taxon>
        <taxon>Poeae</taxon>
        <taxon>Poeae Chloroplast Group 2 (Poeae type)</taxon>
        <taxon>Loliodinae</taxon>
        <taxon>Loliinae</taxon>
        <taxon>Lolium</taxon>
    </lineage>
</organism>
<dbReference type="InterPro" id="IPR040256">
    <property type="entry name" value="At4g02000-like"/>
</dbReference>
<evidence type="ECO:0008006" key="4">
    <source>
        <dbReference type="Google" id="ProtNLM"/>
    </source>
</evidence>
<dbReference type="AlphaFoldDB" id="A0AAD8VVN6"/>
<accession>A0AAD8VVN6</accession>
<gene>
    <name evidence="2" type="ORF">QYE76_024392</name>
</gene>
<evidence type="ECO:0000313" key="3">
    <source>
        <dbReference type="Proteomes" id="UP001231189"/>
    </source>
</evidence>
<feature type="compositionally biased region" description="Basic residues" evidence="1">
    <location>
        <begin position="387"/>
        <end position="397"/>
    </location>
</feature>